<accession>A0A9D3Z8C2</accession>
<dbReference type="EMBL" id="JAIWYP010000014">
    <property type="protein sequence ID" value="KAH3712079.1"/>
    <property type="molecule type" value="Genomic_DNA"/>
</dbReference>
<dbReference type="AlphaFoldDB" id="A0A9D3Z8C2"/>
<keyword evidence="2" id="KW-1185">Reference proteome</keyword>
<reference evidence="1" key="2">
    <citation type="submission" date="2020-11" db="EMBL/GenBank/DDBJ databases">
        <authorList>
            <person name="McCartney M.A."/>
            <person name="Auch B."/>
            <person name="Kono T."/>
            <person name="Mallez S."/>
            <person name="Becker A."/>
            <person name="Gohl D.M."/>
            <person name="Silverstein K.A.T."/>
            <person name="Koren S."/>
            <person name="Bechman K.B."/>
            <person name="Herman A."/>
            <person name="Abrahante J.E."/>
            <person name="Garbe J."/>
        </authorList>
    </citation>
    <scope>NUCLEOTIDE SEQUENCE</scope>
    <source>
        <strain evidence="1">Duluth1</strain>
        <tissue evidence="1">Whole animal</tissue>
    </source>
</reference>
<dbReference type="Proteomes" id="UP000828390">
    <property type="component" value="Unassembled WGS sequence"/>
</dbReference>
<name>A0A9D3Z8C2_DREPO</name>
<proteinExistence type="predicted"/>
<evidence type="ECO:0000313" key="2">
    <source>
        <dbReference type="Proteomes" id="UP000828390"/>
    </source>
</evidence>
<evidence type="ECO:0000313" key="1">
    <source>
        <dbReference type="EMBL" id="KAH3712079.1"/>
    </source>
</evidence>
<sequence length="59" mass="6735">MSADLVTCTEVTCPVPVLDYCPGTHRYLLDCIYPKFTCSQVNSIVWSYLEILETKYVIV</sequence>
<protein>
    <submittedName>
        <fullName evidence="1">Uncharacterized protein</fullName>
    </submittedName>
</protein>
<organism evidence="1 2">
    <name type="scientific">Dreissena polymorpha</name>
    <name type="common">Zebra mussel</name>
    <name type="synonym">Mytilus polymorpha</name>
    <dbReference type="NCBI Taxonomy" id="45954"/>
    <lineage>
        <taxon>Eukaryota</taxon>
        <taxon>Metazoa</taxon>
        <taxon>Spiralia</taxon>
        <taxon>Lophotrochozoa</taxon>
        <taxon>Mollusca</taxon>
        <taxon>Bivalvia</taxon>
        <taxon>Autobranchia</taxon>
        <taxon>Heteroconchia</taxon>
        <taxon>Euheterodonta</taxon>
        <taxon>Imparidentia</taxon>
        <taxon>Neoheterodontei</taxon>
        <taxon>Myida</taxon>
        <taxon>Dreissenoidea</taxon>
        <taxon>Dreissenidae</taxon>
        <taxon>Dreissena</taxon>
    </lineage>
</organism>
<gene>
    <name evidence="1" type="ORF">DPMN_071758</name>
</gene>
<comment type="caution">
    <text evidence="1">The sequence shown here is derived from an EMBL/GenBank/DDBJ whole genome shotgun (WGS) entry which is preliminary data.</text>
</comment>
<reference evidence="1" key="1">
    <citation type="journal article" date="2019" name="bioRxiv">
        <title>The Genome of the Zebra Mussel, Dreissena polymorpha: A Resource for Invasive Species Research.</title>
        <authorList>
            <person name="McCartney M.A."/>
            <person name="Auch B."/>
            <person name="Kono T."/>
            <person name="Mallez S."/>
            <person name="Zhang Y."/>
            <person name="Obille A."/>
            <person name="Becker A."/>
            <person name="Abrahante J.E."/>
            <person name="Garbe J."/>
            <person name="Badalamenti J.P."/>
            <person name="Herman A."/>
            <person name="Mangelson H."/>
            <person name="Liachko I."/>
            <person name="Sullivan S."/>
            <person name="Sone E.D."/>
            <person name="Koren S."/>
            <person name="Silverstein K.A.T."/>
            <person name="Beckman K.B."/>
            <person name="Gohl D.M."/>
        </authorList>
    </citation>
    <scope>NUCLEOTIDE SEQUENCE</scope>
    <source>
        <strain evidence="1">Duluth1</strain>
        <tissue evidence="1">Whole animal</tissue>
    </source>
</reference>